<keyword evidence="5" id="KW-0805">Transcription regulation</keyword>
<dbReference type="PROSITE" id="PS50048">
    <property type="entry name" value="ZN2_CY6_FUNGAL_2"/>
    <property type="match status" value="1"/>
</dbReference>
<dbReference type="OrthoDB" id="2538135at2759"/>
<evidence type="ECO:0000313" key="12">
    <source>
        <dbReference type="Proteomes" id="UP000000689"/>
    </source>
</evidence>
<gene>
    <name evidence="11" type="primary">NDAI0G05400</name>
    <name evidence="11" type="ordered locus">NDAI_0G05400</name>
</gene>
<dbReference type="OMA" id="FCHEKHL"/>
<dbReference type="InterPro" id="IPR001138">
    <property type="entry name" value="Zn2Cys6_DnaBD"/>
</dbReference>
<dbReference type="InterPro" id="IPR000014">
    <property type="entry name" value="PAS"/>
</dbReference>
<reference evidence="11 12" key="1">
    <citation type="journal article" date="2011" name="Proc. Natl. Acad. Sci. U.S.A.">
        <title>Evolutionary erosion of yeast sex chromosomes by mating-type switching accidents.</title>
        <authorList>
            <person name="Gordon J.L."/>
            <person name="Armisen D."/>
            <person name="Proux-Wera E."/>
            <person name="Oheigeartaigh S.S."/>
            <person name="Byrne K.P."/>
            <person name="Wolfe K.H."/>
        </authorList>
    </citation>
    <scope>NUCLEOTIDE SEQUENCE [LARGE SCALE GENOMIC DNA]</scope>
    <source>
        <strain evidence="12">ATCC 10597 / BCRC 20456 / CBS 421 / NBRC 0211 / NRRL Y-12639</strain>
    </source>
</reference>
<dbReference type="AlphaFoldDB" id="J7SB38"/>
<organism evidence="11 12">
    <name type="scientific">Naumovozyma dairenensis (strain ATCC 10597 / BCRC 20456 / CBS 421 / NBRC 0211 / NRRL Y-12639)</name>
    <name type="common">Saccharomyces dairenensis</name>
    <dbReference type="NCBI Taxonomy" id="1071378"/>
    <lineage>
        <taxon>Eukaryota</taxon>
        <taxon>Fungi</taxon>
        <taxon>Dikarya</taxon>
        <taxon>Ascomycota</taxon>
        <taxon>Saccharomycotina</taxon>
        <taxon>Saccharomycetes</taxon>
        <taxon>Saccharomycetales</taxon>
        <taxon>Saccharomycetaceae</taxon>
        <taxon>Naumovozyma</taxon>
    </lineage>
</organism>
<dbReference type="HOGENOM" id="CLU_010748_2_2_1"/>
<evidence type="ECO:0000256" key="1">
    <source>
        <dbReference type="ARBA" id="ARBA00004123"/>
    </source>
</evidence>
<keyword evidence="7" id="KW-0804">Transcription</keyword>
<dbReference type="KEGG" id="ndi:NDAI_0G05400"/>
<dbReference type="InterPro" id="IPR056751">
    <property type="entry name" value="PAS_13"/>
</dbReference>
<proteinExistence type="inferred from homology"/>
<evidence type="ECO:0000256" key="8">
    <source>
        <dbReference type="ARBA" id="ARBA00023242"/>
    </source>
</evidence>
<keyword evidence="4" id="KW-0862">Zinc</keyword>
<dbReference type="CDD" id="cd00067">
    <property type="entry name" value="GAL4"/>
    <property type="match status" value="1"/>
</dbReference>
<dbReference type="GO" id="GO:0009267">
    <property type="term" value="P:cellular response to starvation"/>
    <property type="evidence" value="ECO:0007669"/>
    <property type="project" value="TreeGrafter"/>
</dbReference>
<evidence type="ECO:0000259" key="10">
    <source>
        <dbReference type="PROSITE" id="PS50048"/>
    </source>
</evidence>
<dbReference type="Proteomes" id="UP000000689">
    <property type="component" value="Chromosome 7"/>
</dbReference>
<protein>
    <recommendedName>
        <fullName evidence="9">Glucose starvation modulator protein 1</fullName>
    </recommendedName>
</protein>
<dbReference type="PROSITE" id="PS00463">
    <property type="entry name" value="ZN2_CY6_FUNGAL_1"/>
    <property type="match status" value="1"/>
</dbReference>
<dbReference type="Pfam" id="PF00172">
    <property type="entry name" value="Zn_clus"/>
    <property type="match status" value="1"/>
</dbReference>
<evidence type="ECO:0000313" key="11">
    <source>
        <dbReference type="EMBL" id="CCK73523.1"/>
    </source>
</evidence>
<dbReference type="RefSeq" id="XP_003980199.1">
    <property type="nucleotide sequence ID" value="XM_003980150.1"/>
</dbReference>
<comment type="subcellular location">
    <subcellularLocation>
        <location evidence="1">Nucleus</location>
    </subcellularLocation>
</comment>
<dbReference type="SUPFAM" id="SSF57701">
    <property type="entry name" value="Zn2/Cys6 DNA-binding domain"/>
    <property type="match status" value="1"/>
</dbReference>
<dbReference type="GO" id="GO:0000981">
    <property type="term" value="F:DNA-binding transcription factor activity, RNA polymerase II-specific"/>
    <property type="evidence" value="ECO:0007669"/>
    <property type="project" value="InterPro"/>
</dbReference>
<keyword evidence="3" id="KW-0479">Metal-binding</keyword>
<dbReference type="GO" id="GO:0000977">
    <property type="term" value="F:RNA polymerase II transcription regulatory region sequence-specific DNA binding"/>
    <property type="evidence" value="ECO:0007669"/>
    <property type="project" value="TreeGrafter"/>
</dbReference>
<evidence type="ECO:0000256" key="3">
    <source>
        <dbReference type="ARBA" id="ARBA00022723"/>
    </source>
</evidence>
<evidence type="ECO:0000256" key="5">
    <source>
        <dbReference type="ARBA" id="ARBA00023015"/>
    </source>
</evidence>
<dbReference type="InterPro" id="IPR050335">
    <property type="entry name" value="ERT1_acuK_gluconeogen_tf"/>
</dbReference>
<accession>J7SB38</accession>
<sequence>MGRTTGISRNKSRGSPVRIACEFCHNKHLHCDVERPCQNCIKRNIGHTCKDVVKKGRQPSTYMGPNPRYLSNSDKIRSTFLSPTRNAPLKPILQDNNGAFNKYTRDVITFPVFTNSDKNDKWPGKFTTESNVNLPLKYTSQTPVLNTNAAVDNTASIPSTTTEEVKIDDSIFESLWTSEEYSKLNEILNIPDSYDYNIVSPQLTIPNLVSADNFTTNANNKQMSRSKRQYGVIVSPLADTDPATHMSLSNNKAMADFGVDEFCNPNVVEGSSPGNGQPKIKKPEDLYKYRDSIKPFDYKDSYLRLHQCLFKLFRDDKETLIKLMKDILEKYAPTLVALQTGMIKEDYISEEFYFQRVALDLESLTELYTCTPMMIWRRTGEIRFVSDEFSSLTGFNKKECLKFEGKERFVFEFWDNSTIIKYFDKFHHLLAFGSSEKCIHGNKICEDTFLRCKLLLKNGHYMECATCWTVKRDSFNIPLLIIGYFLPIFA</sequence>
<name>J7SB38_NAUDC</name>
<dbReference type="GO" id="GO:0005634">
    <property type="term" value="C:nucleus"/>
    <property type="evidence" value="ECO:0007669"/>
    <property type="project" value="UniProtKB-SubCell"/>
</dbReference>
<dbReference type="SMART" id="SM00066">
    <property type="entry name" value="GAL4"/>
    <property type="match status" value="1"/>
</dbReference>
<evidence type="ECO:0000256" key="9">
    <source>
        <dbReference type="ARBA" id="ARBA00039294"/>
    </source>
</evidence>
<dbReference type="PANTHER" id="PTHR47659">
    <property type="entry name" value="ZN(II)2CYS6 TRANSCRIPTION FACTOR (EUROFUNG)-RELATED"/>
    <property type="match status" value="1"/>
</dbReference>
<evidence type="ECO:0000256" key="2">
    <source>
        <dbReference type="ARBA" id="ARBA00010855"/>
    </source>
</evidence>
<evidence type="ECO:0000256" key="4">
    <source>
        <dbReference type="ARBA" id="ARBA00022833"/>
    </source>
</evidence>
<keyword evidence="6" id="KW-0238">DNA-binding</keyword>
<evidence type="ECO:0000256" key="7">
    <source>
        <dbReference type="ARBA" id="ARBA00023163"/>
    </source>
</evidence>
<keyword evidence="8" id="KW-0539">Nucleus</keyword>
<dbReference type="EMBL" id="HE580273">
    <property type="protein sequence ID" value="CCK73523.1"/>
    <property type="molecule type" value="Genomic_DNA"/>
</dbReference>
<comment type="similarity">
    <text evidence="2">Belongs to the ERT1/acuK family.</text>
</comment>
<feature type="domain" description="Zn(2)-C6 fungal-type" evidence="10">
    <location>
        <begin position="20"/>
        <end position="49"/>
    </location>
</feature>
<dbReference type="eggNOG" id="ENOG502R2ZP">
    <property type="taxonomic scope" value="Eukaryota"/>
</dbReference>
<dbReference type="CDD" id="cd00130">
    <property type="entry name" value="PAS"/>
    <property type="match status" value="1"/>
</dbReference>
<keyword evidence="12" id="KW-1185">Reference proteome</keyword>
<dbReference type="GO" id="GO:0008270">
    <property type="term" value="F:zinc ion binding"/>
    <property type="evidence" value="ECO:0007669"/>
    <property type="project" value="InterPro"/>
</dbReference>
<dbReference type="Pfam" id="PF24990">
    <property type="entry name" value="PAS_13"/>
    <property type="match status" value="2"/>
</dbReference>
<dbReference type="Gene3D" id="4.10.240.10">
    <property type="entry name" value="Zn(2)-C6 fungal-type DNA-binding domain"/>
    <property type="match status" value="1"/>
</dbReference>
<dbReference type="PANTHER" id="PTHR47659:SF8">
    <property type="entry name" value="GLUCOSE STARVATION MODULATOR PROTEIN 1"/>
    <property type="match status" value="1"/>
</dbReference>
<evidence type="ECO:0000256" key="6">
    <source>
        <dbReference type="ARBA" id="ARBA00023125"/>
    </source>
</evidence>
<dbReference type="InterPro" id="IPR036864">
    <property type="entry name" value="Zn2-C6_fun-type_DNA-bd_sf"/>
</dbReference>
<dbReference type="GeneID" id="13926994"/>